<dbReference type="GeneID" id="39730653"/>
<dbReference type="EMBL" id="CVMV01000032">
    <property type="protein sequence ID" value="CRG94729.1"/>
    <property type="molecule type" value="Genomic_DNA"/>
</dbReference>
<sequence length="1676" mass="203721">MTSTYINEIRKKQKEYLSYLFDKFEKYSNKNFLNNLLNKSLNEIALYPFQDINDNEVLDDINDFINELTINAQYKKKSVFKHLCENFLKGEFYIYDEKDRYELKFIILKLLFLISESSRNENTKEIDLLYLKYFNKEKEEEKIILDVNEQIALEDINHFNILEEKKYLKELYNTDDENTRFSSSLEDENEIDKEENIKEKKDYLNNENIEISNFKNELENNNISNNFNNFYETKYSYIENYMKNKNELTYENVIKKISDCICKYPHYENIKDKIISKNTSLNNKNINNNVSHGNHNNYKNENIYENKSKNHLTDSNSTSDEDIFISLKKKQKKSKDIFFKSKPREQYFFNNINLFDEENYENTENEGNLIYETDIYNLHNVFMTDLKDNTKNKGNINNNINNNNIYKDDCYKCDYKENKTNETIERKNNNDNNKLIDSSYNSKIIIEENKKQNLLSGVYKTNKEWNKRKNTFFVSEIFIIKEILMILSLNCPIKFKDNFFTNFSNFLFNNIMDKNKIKDDFLFYIEIERKNKKNNKKLNSKIKYCAKIKKMMNVKLYNVGKKSFNNYIKKMKKVCIKIFYINTFFFLANKFRNFFFFLPSNLSDIFNYIIYIRENINDEKKKKNFFFFFDQINMNNENKSNLYYQGNFLESFVSSLKNIYNEWLRVVDILYNYHILLILRQYNIVSINDEQILEFLQKIKTIKIIDYLKLSHFTNLRKKEKKGKKKINIYEDITSFRSLSLIHLNHIINNYLYMWNNLYDFINLILSYLLYNISIKDYTYFNYNYDNAKKLCICYDMILLYWRNCQIMNDQPLEKIFRFLLNDLNMYYSKHINNWIKKGKIDDRFNEFFIFSLKKEEKHSDSLFIRKQNEFILCPEFFNSFIFSLISLGNNIRLYMKINNENNIDYIDYYLKEEKGIKCFEDNENIKLNLCENDDNYNFIFLEKNKITTKKLHENTLNYYYNLESIKKIQNTSLDIISKFLTMNESKNLPYFNKNIMLINISYDLYIKQYFQEKFFNFYVKSNRIFLYSLMKHCYLLEYFCCLRSLVFLEICDYIFPFFEFVFKEVSFPFIDERNINSIFRQCVYNSNQNLKKQNANFNYTCSSFLHKKFTLIHMKILLSKSKNYKHKKKGKRKRIFNENYSNIMEKKNVKEINDINTNESSSSSNLSNINKKSLCFKDCNLFNNSLDDYDKNITKFNDSYENFEEESNYLIKKIKKKNNDNDNFNDINYKNLRKYTICKELNTNFYTEEIITNILKSFYFKLKENKIYNNKINVINYRNLIIETKTSPFINFLVDSTCLEKYSAIFSYFLEIKKSLQILNLVHIFYKYLKTKKNSSFDNFHTIIFSLCTLKYKVFFFLNTIYTYYQWMLNFSWNNFIFNLSKSKSIDHIKNNHQFYLNFLIETLLVPILTNHEELYNFYVNDEYKKSTVYKEYEKIFFNYNLNRKEENCVQPMNYNIYNDRNIIKNMSNYEKEDNTPENDIYRNNLKKNSDRLHEISINKQFLLNELFSNNILNLLFIPSQIYEILVKISKFLNINFDLNFENPYDNAFDEEEKEEDEDEDENEEDEEINKVKNNIMNKNNISDSKHIEKEQFIFSIKNDIKTLLNVFEIHFSEFMMKLNIISFNIEDNNFFGPNKDSKLFNHIIRLDKNILKKVSILENMLSFYSYNDLNYLRN</sequence>
<dbReference type="VEuPathDB" id="PlasmoDB:PGAL8A_00212600"/>
<evidence type="ECO:0000256" key="1">
    <source>
        <dbReference type="SAM" id="MobiDB-lite"/>
    </source>
</evidence>
<dbReference type="Proteomes" id="UP000220797">
    <property type="component" value="Unassembled WGS sequence"/>
</dbReference>
<feature type="compositionally biased region" description="Acidic residues" evidence="1">
    <location>
        <begin position="1550"/>
        <end position="1569"/>
    </location>
</feature>
<comment type="caution">
    <text evidence="2">The sequence shown here is derived from an EMBL/GenBank/DDBJ whole genome shotgun (WGS) entry which is preliminary data.</text>
</comment>
<evidence type="ECO:0008006" key="4">
    <source>
        <dbReference type="Google" id="ProtNLM"/>
    </source>
</evidence>
<dbReference type="RefSeq" id="XP_028527544.1">
    <property type="nucleotide sequence ID" value="XM_028670830.1"/>
</dbReference>
<reference evidence="2" key="1">
    <citation type="submission" date="2015-04" db="EMBL/GenBank/DDBJ databases">
        <authorList>
            <consortium name="Pathogen Informatics"/>
        </authorList>
    </citation>
    <scope>NUCLEOTIDE SEQUENCE [LARGE SCALE GENOMIC DNA]</scope>
    <source>
        <strain evidence="2">8A</strain>
    </source>
</reference>
<keyword evidence="3" id="KW-1185">Reference proteome</keyword>
<proteinExistence type="predicted"/>
<evidence type="ECO:0000313" key="2">
    <source>
        <dbReference type="EMBL" id="CRG94729.1"/>
    </source>
</evidence>
<evidence type="ECO:0000313" key="3">
    <source>
        <dbReference type="Proteomes" id="UP000220797"/>
    </source>
</evidence>
<dbReference type="OrthoDB" id="775571at2759"/>
<name>A0A1J1GUK9_PLAGA</name>
<feature type="region of interest" description="Disordered" evidence="1">
    <location>
        <begin position="1550"/>
        <end position="1575"/>
    </location>
</feature>
<organism evidence="2 3">
    <name type="scientific">Plasmodium gallinaceum</name>
    <dbReference type="NCBI Taxonomy" id="5849"/>
    <lineage>
        <taxon>Eukaryota</taxon>
        <taxon>Sar</taxon>
        <taxon>Alveolata</taxon>
        <taxon>Apicomplexa</taxon>
        <taxon>Aconoidasida</taxon>
        <taxon>Haemosporida</taxon>
        <taxon>Plasmodiidae</taxon>
        <taxon>Plasmodium</taxon>
        <taxon>Plasmodium (Haemamoeba)</taxon>
    </lineage>
</organism>
<gene>
    <name evidence="2" type="ORF">PGAL8A_00212600</name>
</gene>
<protein>
    <recommendedName>
        <fullName evidence="4">Gamma tubulin complex component protein N-terminal domain-containing protein</fullName>
    </recommendedName>
</protein>
<dbReference type="OMA" id="LEYFCCL"/>
<accession>A0A1J1GUK9</accession>